<dbReference type="PROSITE" id="PS00107">
    <property type="entry name" value="PROTEIN_KINASE_ATP"/>
    <property type="match status" value="1"/>
</dbReference>
<evidence type="ECO:0000259" key="15">
    <source>
        <dbReference type="PROSITE" id="PS51285"/>
    </source>
</evidence>
<keyword evidence="4" id="KW-0808">Transferase</keyword>
<evidence type="ECO:0000256" key="12">
    <source>
        <dbReference type="PROSITE-ProRule" id="PRU10141"/>
    </source>
</evidence>
<evidence type="ECO:0000256" key="11">
    <source>
        <dbReference type="ARBA" id="ARBA00047454"/>
    </source>
</evidence>
<dbReference type="InterPro" id="IPR008271">
    <property type="entry name" value="Ser/Thr_kinase_AS"/>
</dbReference>
<dbReference type="Proteomes" id="UP001266305">
    <property type="component" value="Unassembled WGS sequence"/>
</dbReference>
<comment type="caution">
    <text evidence="16">The sequence shown here is derived from an EMBL/GenBank/DDBJ whole genome shotgun (WGS) entry which is preliminary data.</text>
</comment>
<evidence type="ECO:0000256" key="4">
    <source>
        <dbReference type="ARBA" id="ARBA00022679"/>
    </source>
</evidence>
<dbReference type="InterPro" id="IPR011009">
    <property type="entry name" value="Kinase-like_dom_sf"/>
</dbReference>
<name>A0ABQ9WCP0_SAGOE</name>
<dbReference type="PROSITE" id="PS51285">
    <property type="entry name" value="AGC_KINASE_CTER"/>
    <property type="match status" value="1"/>
</dbReference>
<evidence type="ECO:0000259" key="14">
    <source>
        <dbReference type="PROSITE" id="PS50011"/>
    </source>
</evidence>
<feature type="domain" description="Protein kinase" evidence="14">
    <location>
        <begin position="80"/>
        <end position="334"/>
    </location>
</feature>
<comment type="similarity">
    <text evidence="1">Belongs to the protein kinase superfamily. AGC Ser/Thr protein kinase family. cAMP subfamily.</text>
</comment>
<proteinExistence type="inferred from homology"/>
<dbReference type="Gene3D" id="1.10.510.10">
    <property type="entry name" value="Transferase(Phosphotransferase) domain 1"/>
    <property type="match status" value="1"/>
</dbReference>
<keyword evidence="5" id="KW-0519">Myristate</keyword>
<keyword evidence="6 12" id="KW-0547">Nucleotide-binding</keyword>
<dbReference type="Pfam" id="PF00069">
    <property type="entry name" value="Pkinase"/>
    <property type="match status" value="1"/>
</dbReference>
<evidence type="ECO:0000256" key="6">
    <source>
        <dbReference type="ARBA" id="ARBA00022741"/>
    </source>
</evidence>
<dbReference type="InterPro" id="IPR017441">
    <property type="entry name" value="Protein_kinase_ATP_BS"/>
</dbReference>
<evidence type="ECO:0000256" key="10">
    <source>
        <dbReference type="ARBA" id="ARBA00047292"/>
    </source>
</evidence>
<dbReference type="InterPro" id="IPR000719">
    <property type="entry name" value="Prot_kinase_dom"/>
</dbReference>
<comment type="catalytic activity">
    <reaction evidence="10">
        <text>L-threonyl-[protein] + ATP = O-phospho-L-threonyl-[protein] + ADP + H(+)</text>
        <dbReference type="Rhea" id="RHEA:46608"/>
        <dbReference type="Rhea" id="RHEA-COMP:11060"/>
        <dbReference type="Rhea" id="RHEA-COMP:11605"/>
        <dbReference type="ChEBI" id="CHEBI:15378"/>
        <dbReference type="ChEBI" id="CHEBI:30013"/>
        <dbReference type="ChEBI" id="CHEBI:30616"/>
        <dbReference type="ChEBI" id="CHEBI:61977"/>
        <dbReference type="ChEBI" id="CHEBI:456216"/>
        <dbReference type="EC" id="2.7.11.11"/>
    </reaction>
</comment>
<dbReference type="CDD" id="cd14209">
    <property type="entry name" value="STKc_PKA"/>
    <property type="match status" value="1"/>
</dbReference>
<evidence type="ECO:0000256" key="5">
    <source>
        <dbReference type="ARBA" id="ARBA00022707"/>
    </source>
</evidence>
<sequence>MEGRHCRRRETVAVVARPLPPLVRRRCRQNPAAAATTAMGNVSAKDTEQKVVKEFLARAKEDFLRRWEHPVQNTASLDQFKLLKTLGIGSFGRVVLVSHRESGSHYAMKILNKEKVVTLKQVQHVLNEKCILQAIDFPFLVKLHFSFRDNSNLYLVMEYVPGGDMFSHLRRVGRFTEPRACFYAAQIVLAFQYLHSLDLIHRDLKPENIVIDQQGYLRVTDFGFAKRVRGRTWTLCGTPEYLAPEIILNKGYNKAVDWWTLGVLIYEMAVGFSPFYADQRNSVSQNILSGKVRFPSHVSSDLKDLLRNLLQVDLSKRFGNLRNGVGDIKNHKWFATTNWIAIYEKQAEAPFIPNNFDNYEEEEIRISINEKYAKEFSEF</sequence>
<dbReference type="PANTHER" id="PTHR24353:SF137">
    <property type="entry name" value="CAMP-DEPENDENT PROTEIN KINASE CATALYTIC SUBUNIT GAMMA"/>
    <property type="match status" value="1"/>
</dbReference>
<keyword evidence="9" id="KW-0114">cAMP</keyword>
<evidence type="ECO:0000256" key="8">
    <source>
        <dbReference type="ARBA" id="ARBA00022840"/>
    </source>
</evidence>
<dbReference type="SUPFAM" id="SSF56112">
    <property type="entry name" value="Protein kinase-like (PK-like)"/>
    <property type="match status" value="1"/>
</dbReference>
<dbReference type="SMART" id="SM00220">
    <property type="entry name" value="S_TKc"/>
    <property type="match status" value="1"/>
</dbReference>
<gene>
    <name evidence="16" type="ORF">P7K49_005440</name>
</gene>
<evidence type="ECO:0000256" key="7">
    <source>
        <dbReference type="ARBA" id="ARBA00022777"/>
    </source>
</evidence>
<evidence type="ECO:0000256" key="3">
    <source>
        <dbReference type="ARBA" id="ARBA00022527"/>
    </source>
</evidence>
<dbReference type="EMBL" id="JASSZA010000002">
    <property type="protein sequence ID" value="KAK2118553.1"/>
    <property type="molecule type" value="Genomic_DNA"/>
</dbReference>
<evidence type="ECO:0000313" key="17">
    <source>
        <dbReference type="Proteomes" id="UP001266305"/>
    </source>
</evidence>
<keyword evidence="7" id="KW-0418">Kinase</keyword>
<evidence type="ECO:0000256" key="1">
    <source>
        <dbReference type="ARBA" id="ARBA00007115"/>
    </source>
</evidence>
<feature type="binding site" evidence="12">
    <location>
        <position position="109"/>
    </location>
    <ligand>
        <name>ATP</name>
        <dbReference type="ChEBI" id="CHEBI:30616"/>
    </ligand>
</feature>
<evidence type="ECO:0000313" key="16">
    <source>
        <dbReference type="EMBL" id="KAK2118553.1"/>
    </source>
</evidence>
<reference evidence="16 17" key="1">
    <citation type="submission" date="2023-05" db="EMBL/GenBank/DDBJ databases">
        <title>B98-5 Cell Line De Novo Hybrid Assembly: An Optical Mapping Approach.</title>
        <authorList>
            <person name="Kananen K."/>
            <person name="Auerbach J.A."/>
            <person name="Kautto E."/>
            <person name="Blachly J.S."/>
        </authorList>
    </citation>
    <scope>NUCLEOTIDE SEQUENCE [LARGE SCALE GENOMIC DNA]</scope>
    <source>
        <strain evidence="16">B95-8</strain>
        <tissue evidence="16">Cell line</tissue>
    </source>
</reference>
<keyword evidence="5" id="KW-0449">Lipoprotein</keyword>
<dbReference type="InterPro" id="IPR000961">
    <property type="entry name" value="AGC-kinase_C"/>
</dbReference>
<dbReference type="PANTHER" id="PTHR24353">
    <property type="entry name" value="CYCLIC NUCLEOTIDE-DEPENDENT PROTEIN KINASE"/>
    <property type="match status" value="1"/>
</dbReference>
<dbReference type="PROSITE" id="PS50011">
    <property type="entry name" value="PROTEIN_KINASE_DOM"/>
    <property type="match status" value="1"/>
</dbReference>
<evidence type="ECO:0000256" key="13">
    <source>
        <dbReference type="RuleBase" id="RU000304"/>
    </source>
</evidence>
<feature type="domain" description="AGC-kinase C-terminal" evidence="15">
    <location>
        <begin position="335"/>
        <end position="379"/>
    </location>
</feature>
<comment type="catalytic activity">
    <reaction evidence="11">
        <text>L-seryl-[protein] + ATP = O-phospho-L-seryl-[protein] + ADP + H(+)</text>
        <dbReference type="Rhea" id="RHEA:17989"/>
        <dbReference type="Rhea" id="RHEA-COMP:9863"/>
        <dbReference type="Rhea" id="RHEA-COMP:11604"/>
        <dbReference type="ChEBI" id="CHEBI:15378"/>
        <dbReference type="ChEBI" id="CHEBI:29999"/>
        <dbReference type="ChEBI" id="CHEBI:30616"/>
        <dbReference type="ChEBI" id="CHEBI:83421"/>
        <dbReference type="ChEBI" id="CHEBI:456216"/>
        <dbReference type="EC" id="2.7.11.11"/>
    </reaction>
</comment>
<protein>
    <recommendedName>
        <fullName evidence="2">cAMP-dependent protein kinase</fullName>
        <ecNumber evidence="2">2.7.11.11</ecNumber>
    </recommendedName>
</protein>
<evidence type="ECO:0000256" key="9">
    <source>
        <dbReference type="ARBA" id="ARBA00023149"/>
    </source>
</evidence>
<dbReference type="Gene3D" id="3.30.200.20">
    <property type="entry name" value="Phosphorylase Kinase, domain 1"/>
    <property type="match status" value="1"/>
</dbReference>
<dbReference type="InterPro" id="IPR044109">
    <property type="entry name" value="STKc_PKA"/>
</dbReference>
<keyword evidence="17" id="KW-1185">Reference proteome</keyword>
<dbReference type="PROSITE" id="PS00108">
    <property type="entry name" value="PROTEIN_KINASE_ST"/>
    <property type="match status" value="1"/>
</dbReference>
<accession>A0ABQ9WCP0</accession>
<organism evidence="16 17">
    <name type="scientific">Saguinus oedipus</name>
    <name type="common">Cotton-top tamarin</name>
    <name type="synonym">Oedipomidas oedipus</name>
    <dbReference type="NCBI Taxonomy" id="9490"/>
    <lineage>
        <taxon>Eukaryota</taxon>
        <taxon>Metazoa</taxon>
        <taxon>Chordata</taxon>
        <taxon>Craniata</taxon>
        <taxon>Vertebrata</taxon>
        <taxon>Euteleostomi</taxon>
        <taxon>Mammalia</taxon>
        <taxon>Eutheria</taxon>
        <taxon>Euarchontoglires</taxon>
        <taxon>Primates</taxon>
        <taxon>Haplorrhini</taxon>
        <taxon>Platyrrhini</taxon>
        <taxon>Cebidae</taxon>
        <taxon>Callitrichinae</taxon>
        <taxon>Saguinus</taxon>
    </lineage>
</organism>
<keyword evidence="8 12" id="KW-0067">ATP-binding</keyword>
<keyword evidence="3 13" id="KW-0723">Serine/threonine-protein kinase</keyword>
<evidence type="ECO:0000256" key="2">
    <source>
        <dbReference type="ARBA" id="ARBA00012444"/>
    </source>
</evidence>
<dbReference type="EC" id="2.7.11.11" evidence="2"/>